<name>A0A1Y2K7H6_9PROT</name>
<dbReference type="EMBL" id="LVJN01000019">
    <property type="protein sequence ID" value="OSM04332.1"/>
    <property type="molecule type" value="Genomic_DNA"/>
</dbReference>
<dbReference type="Gene3D" id="3.30.70.1790">
    <property type="entry name" value="RepB DNA-primase, N-terminal domain"/>
    <property type="match status" value="1"/>
</dbReference>
<organism evidence="2 3">
    <name type="scientific">Magnetofaba australis IT-1</name>
    <dbReference type="NCBI Taxonomy" id="1434232"/>
    <lineage>
        <taxon>Bacteria</taxon>
        <taxon>Pseudomonadati</taxon>
        <taxon>Pseudomonadota</taxon>
        <taxon>Magnetococcia</taxon>
        <taxon>Magnetococcales</taxon>
        <taxon>Magnetococcaceae</taxon>
        <taxon>Magnetofaba</taxon>
    </lineage>
</organism>
<proteinExistence type="predicted"/>
<dbReference type="STRING" id="1434232.MAIT1_04222"/>
<dbReference type="Proteomes" id="UP000194003">
    <property type="component" value="Unassembled WGS sequence"/>
</dbReference>
<gene>
    <name evidence="2" type="ORF">MAIT1_04222</name>
</gene>
<keyword evidence="3" id="KW-1185">Reference proteome</keyword>
<reference evidence="2 3" key="1">
    <citation type="journal article" date="2016" name="BMC Genomics">
        <title>Combined genomic and structural analyses of a cultured magnetotactic bacterium reveals its niche adaptation to a dynamic environment.</title>
        <authorList>
            <person name="Araujo A.C."/>
            <person name="Morillo V."/>
            <person name="Cypriano J."/>
            <person name="Teixeira L.C."/>
            <person name="Leao P."/>
            <person name="Lyra S."/>
            <person name="Almeida L.G."/>
            <person name="Bazylinski D.A."/>
            <person name="Vasconcellos A.T."/>
            <person name="Abreu F."/>
            <person name="Lins U."/>
        </authorList>
    </citation>
    <scope>NUCLEOTIDE SEQUENCE [LARGE SCALE GENOMIC DNA]</scope>
    <source>
        <strain evidence="2 3">IT-1</strain>
    </source>
</reference>
<dbReference type="AlphaFoldDB" id="A0A1Y2K7H6"/>
<evidence type="ECO:0000313" key="3">
    <source>
        <dbReference type="Proteomes" id="UP000194003"/>
    </source>
</evidence>
<dbReference type="Pfam" id="PF16793">
    <property type="entry name" value="RepB_primase"/>
    <property type="match status" value="1"/>
</dbReference>
<evidence type="ECO:0000313" key="2">
    <source>
        <dbReference type="EMBL" id="OSM04332.1"/>
    </source>
</evidence>
<dbReference type="InterPro" id="IPR039459">
    <property type="entry name" value="RepB-like_DNA_primase_dom"/>
</dbReference>
<protein>
    <recommendedName>
        <fullName evidence="1">RepB-like DNA primase domain-containing protein</fullName>
    </recommendedName>
</protein>
<comment type="caution">
    <text evidence="2">The sequence shown here is derived from an EMBL/GenBank/DDBJ whole genome shotgun (WGS) entry which is preliminary data.</text>
</comment>
<sequence>MEGVALDDFKKVQQQLIKRFNADTSVTDLPRVMRLPGFYHMKSEPFQTKIQEPNDES</sequence>
<accession>A0A1Y2K7H6</accession>
<evidence type="ECO:0000259" key="1">
    <source>
        <dbReference type="Pfam" id="PF16793"/>
    </source>
</evidence>
<feature type="domain" description="RepB-like DNA primase" evidence="1">
    <location>
        <begin position="10"/>
        <end position="44"/>
    </location>
</feature>